<evidence type="ECO:0000313" key="2">
    <source>
        <dbReference type="Proteomes" id="UP001348369"/>
    </source>
</evidence>
<gene>
    <name evidence="1" type="ORF">OG835_14935</name>
</gene>
<dbReference type="Proteomes" id="UP001348369">
    <property type="component" value="Chromosome"/>
</dbReference>
<evidence type="ECO:0000313" key="1">
    <source>
        <dbReference type="EMBL" id="WSB98190.1"/>
    </source>
</evidence>
<organism evidence="1 2">
    <name type="scientific">Streptomyces scopuliridis</name>
    <dbReference type="NCBI Taxonomy" id="452529"/>
    <lineage>
        <taxon>Bacteria</taxon>
        <taxon>Bacillati</taxon>
        <taxon>Actinomycetota</taxon>
        <taxon>Actinomycetes</taxon>
        <taxon>Kitasatosporales</taxon>
        <taxon>Streptomycetaceae</taxon>
        <taxon>Streptomyces</taxon>
    </lineage>
</organism>
<dbReference type="EMBL" id="CP109109">
    <property type="protein sequence ID" value="WSB98190.1"/>
    <property type="molecule type" value="Genomic_DNA"/>
</dbReference>
<sequence>MTGSEARRRLSLLIATFGTDGALLVRKGVPGAEGADLAPASALTWPPCECGNPKCPDYEPPPAAPPVGGGGGL</sequence>
<proteinExistence type="predicted"/>
<keyword evidence="2" id="KW-1185">Reference proteome</keyword>
<reference evidence="1" key="1">
    <citation type="submission" date="2022-10" db="EMBL/GenBank/DDBJ databases">
        <title>The complete genomes of actinobacterial strains from the NBC collection.</title>
        <authorList>
            <person name="Joergensen T.S."/>
            <person name="Alvarez Arevalo M."/>
            <person name="Sterndorff E.B."/>
            <person name="Faurdal D."/>
            <person name="Vuksanovic O."/>
            <person name="Mourched A.-S."/>
            <person name="Charusanti P."/>
            <person name="Shaw S."/>
            <person name="Blin K."/>
            <person name="Weber T."/>
        </authorList>
    </citation>
    <scope>NUCLEOTIDE SEQUENCE</scope>
    <source>
        <strain evidence="1">NBC 01771</strain>
    </source>
</reference>
<protein>
    <submittedName>
        <fullName evidence="1">Uncharacterized protein</fullName>
    </submittedName>
</protein>
<accession>A0ACD4ZJ60</accession>
<name>A0ACD4ZJ60_9ACTN</name>